<dbReference type="Pfam" id="PF14040">
    <property type="entry name" value="DNase_NucA_NucB"/>
    <property type="match status" value="1"/>
</dbReference>
<evidence type="ECO:0000313" key="4">
    <source>
        <dbReference type="EMBL" id="OJT03670.1"/>
    </source>
</evidence>
<sequence>MLALRALAGLSVYLGSVAASAIPPPLEGRNVLHARATVNGSCISAPDDGTTSLVGLCVSKIARGQVGVPACLCPCITSLTAISQKIASNAFWTDPLSGDVILDRWQEIATWTGFCSGTSCVNGAIPYSNFNDWFHFSSAVTQTTPGTPQYVQIFPTLDENLDNTTPNVLWPCVFDDPSLCSWDWAPPPPGTFDTDSGLQPAVVRAASPAANNAIAMSAATPSSAQNGFPQFGRAPTQPPNLPPPVFANGQLLPLVLNGVPVVWNVSTSVAALDISLAALHLTPEESRTNVSTGAVKRAITPDACRGTLDIPSTLPTLTYYCDKLPQICANIRSHPDWNAATDTMDLTYDPWDGGSRRSGLCKPSVTSQMQEAGKCDPLQHSPYHWKVSCDEFPFSSSLEGGAGNAVITAVSHYEQDLQSTLQSSITHLRTNQRDKRTKWSGASKCHRYTLKLGTTPTTGASPSAIGFLDSGSNFFSKEGVTTRELTNRHAVDDVPPDPFTMPMDYTGPNDNALSIKGSKDIIDCTPCDSDGDAVLENVSVLKPSPAAQDAPAPTAPPDAAVASAQIEKRQASCTVRPTTAPLPTSSAEASAIAANSEAVAKAAAAAAAAALASASNPAADMAAAAAAAVAAASSLGPAAAALAMAASDSALASAIASAQSVTSIAQTALDHIFNFGPSVPSWLSDILHDVSPATSSVSTAASSSMNVLNPATPIPPVSDPSHDPNVPSPPPNAPAAACFGAGSHGFLKIGDAFFVDSNGPVPAVLVDEGSDAYFGLTINTNRVLGEVSGCDSVYQWIDADLAPNFQVDCSTMELGSFWSGVKQTCYSYSLPSNTPGIAVFTLYCGTSAANIYSCLQQNGLYGDLQSAFISWATSDS</sequence>
<dbReference type="EMBL" id="MNAD01001602">
    <property type="protein sequence ID" value="OJT03670.1"/>
    <property type="molecule type" value="Genomic_DNA"/>
</dbReference>
<dbReference type="AlphaFoldDB" id="A0A1M2V7R8"/>
<evidence type="ECO:0000256" key="1">
    <source>
        <dbReference type="SAM" id="MobiDB-lite"/>
    </source>
</evidence>
<feature type="chain" id="PRO_5012996408" description="Deoxyribonuclease NucA/NucB domain-containing protein" evidence="2">
    <location>
        <begin position="20"/>
        <end position="876"/>
    </location>
</feature>
<feature type="domain" description="Deoxyribonuclease NucA/NucB" evidence="3">
    <location>
        <begin position="367"/>
        <end position="423"/>
    </location>
</feature>
<protein>
    <recommendedName>
        <fullName evidence="3">Deoxyribonuclease NucA/NucB domain-containing protein</fullName>
    </recommendedName>
</protein>
<dbReference type="InterPro" id="IPR029476">
    <property type="entry name" value="DNase_NucA_NucB"/>
</dbReference>
<dbReference type="OMA" id="QICANIR"/>
<feature type="signal peptide" evidence="2">
    <location>
        <begin position="1"/>
        <end position="19"/>
    </location>
</feature>
<evidence type="ECO:0000259" key="3">
    <source>
        <dbReference type="Pfam" id="PF14040"/>
    </source>
</evidence>
<name>A0A1M2V7R8_TRAPU</name>
<reference evidence="4 5" key="1">
    <citation type="submission" date="2016-10" db="EMBL/GenBank/DDBJ databases">
        <title>Genome sequence of the basidiomycete white-rot fungus Trametes pubescens.</title>
        <authorList>
            <person name="Makela M.R."/>
            <person name="Granchi Z."/>
            <person name="Peng M."/>
            <person name="De Vries R.P."/>
            <person name="Grigoriev I."/>
            <person name="Riley R."/>
            <person name="Hilden K."/>
        </authorList>
    </citation>
    <scope>NUCLEOTIDE SEQUENCE [LARGE SCALE GENOMIC DNA]</scope>
    <source>
        <strain evidence="4 5">FBCC735</strain>
    </source>
</reference>
<keyword evidence="5" id="KW-1185">Reference proteome</keyword>
<proteinExistence type="predicted"/>
<comment type="caution">
    <text evidence="4">The sequence shown here is derived from an EMBL/GenBank/DDBJ whole genome shotgun (WGS) entry which is preliminary data.</text>
</comment>
<gene>
    <name evidence="4" type="ORF">TRAPUB_5698</name>
</gene>
<dbReference type="Proteomes" id="UP000184267">
    <property type="component" value="Unassembled WGS sequence"/>
</dbReference>
<evidence type="ECO:0000313" key="5">
    <source>
        <dbReference type="Proteomes" id="UP000184267"/>
    </source>
</evidence>
<organism evidence="4 5">
    <name type="scientific">Trametes pubescens</name>
    <name type="common">White-rot fungus</name>
    <dbReference type="NCBI Taxonomy" id="154538"/>
    <lineage>
        <taxon>Eukaryota</taxon>
        <taxon>Fungi</taxon>
        <taxon>Dikarya</taxon>
        <taxon>Basidiomycota</taxon>
        <taxon>Agaricomycotina</taxon>
        <taxon>Agaricomycetes</taxon>
        <taxon>Polyporales</taxon>
        <taxon>Polyporaceae</taxon>
        <taxon>Trametes</taxon>
    </lineage>
</organism>
<evidence type="ECO:0000256" key="2">
    <source>
        <dbReference type="SAM" id="SignalP"/>
    </source>
</evidence>
<dbReference type="OrthoDB" id="2748312at2759"/>
<accession>A0A1M2V7R8</accession>
<keyword evidence="2" id="KW-0732">Signal</keyword>
<feature type="region of interest" description="Disordered" evidence="1">
    <location>
        <begin position="708"/>
        <end position="733"/>
    </location>
</feature>